<comment type="caution">
    <text evidence="4">The sequence shown here is derived from an EMBL/GenBank/DDBJ whole genome shotgun (WGS) entry which is preliminary data.</text>
</comment>
<dbReference type="PROSITE" id="PS50071">
    <property type="entry name" value="HOMEOBOX_2"/>
    <property type="match status" value="1"/>
</dbReference>
<comment type="subcellular location">
    <subcellularLocation>
        <location evidence="1">Nucleus</location>
    </subcellularLocation>
</comment>
<feature type="domain" description="Homeobox" evidence="3">
    <location>
        <begin position="15"/>
        <end position="84"/>
    </location>
</feature>
<sequence length="292" mass="31479">MDAPTLAPTPPTSTTKTKRTITRLNSEGHKLLEDFYNNVTPRPTTAQRRSLLNQIHSMAKEHATYREGSLAGWFFHRRKKDSDALPEANAAGSSLFPTIQEKSIPLLNTLLKSTPNPPPDLVEAWALLLPASPTDIMAWIQVHRTATTAPDPTSHLPTPSISQSPEPLSMGSARSSPDFKSEASTSPTMTFAPSPSFLLRPFIPTPPPISAVVEGGPSFLPSPPPASPTATDPILSILSRVLTQDRNTQSTRPLPNLPSSAAAFSAAFAPYEEDMNRALAALKLVRHPASNM</sequence>
<keyword evidence="5" id="KW-1185">Reference proteome</keyword>
<organism evidence="4 5">
    <name type="scientific">Hohenbuehelia grisea</name>
    <dbReference type="NCBI Taxonomy" id="104357"/>
    <lineage>
        <taxon>Eukaryota</taxon>
        <taxon>Fungi</taxon>
        <taxon>Dikarya</taxon>
        <taxon>Basidiomycota</taxon>
        <taxon>Agaricomycotina</taxon>
        <taxon>Agaricomycetes</taxon>
        <taxon>Agaricomycetidae</taxon>
        <taxon>Agaricales</taxon>
        <taxon>Pleurotineae</taxon>
        <taxon>Pleurotaceae</taxon>
        <taxon>Hohenbuehelia</taxon>
    </lineage>
</organism>
<evidence type="ECO:0000256" key="1">
    <source>
        <dbReference type="PROSITE-ProRule" id="PRU00108"/>
    </source>
</evidence>
<dbReference type="EMBL" id="JASNQZ010000006">
    <property type="protein sequence ID" value="KAL0955644.1"/>
    <property type="molecule type" value="Genomic_DNA"/>
</dbReference>
<dbReference type="InterPro" id="IPR001356">
    <property type="entry name" value="HD"/>
</dbReference>
<keyword evidence="1" id="KW-0539">Nucleus</keyword>
<dbReference type="Proteomes" id="UP001556367">
    <property type="component" value="Unassembled WGS sequence"/>
</dbReference>
<evidence type="ECO:0000313" key="5">
    <source>
        <dbReference type="Proteomes" id="UP001556367"/>
    </source>
</evidence>
<evidence type="ECO:0000313" key="4">
    <source>
        <dbReference type="EMBL" id="KAL0955644.1"/>
    </source>
</evidence>
<keyword evidence="1" id="KW-0371">Homeobox</keyword>
<keyword evidence="1" id="KW-0238">DNA-binding</keyword>
<name>A0ABR3JJ62_9AGAR</name>
<protein>
    <recommendedName>
        <fullName evidence="3">Homeobox domain-containing protein</fullName>
    </recommendedName>
</protein>
<feature type="region of interest" description="Disordered" evidence="2">
    <location>
        <begin position="148"/>
        <end position="188"/>
    </location>
</feature>
<evidence type="ECO:0000256" key="2">
    <source>
        <dbReference type="SAM" id="MobiDB-lite"/>
    </source>
</evidence>
<reference evidence="5" key="1">
    <citation type="submission" date="2024-06" db="EMBL/GenBank/DDBJ databases">
        <title>Multi-omics analyses provide insights into the biosynthesis of the anticancer antibiotic pleurotin in Hohenbuehelia grisea.</title>
        <authorList>
            <person name="Weaver J.A."/>
            <person name="Alberti F."/>
        </authorList>
    </citation>
    <scope>NUCLEOTIDE SEQUENCE [LARGE SCALE GENOMIC DNA]</scope>
    <source>
        <strain evidence="5">T-177</strain>
    </source>
</reference>
<feature type="DNA-binding region" description="Homeobox" evidence="1">
    <location>
        <begin position="17"/>
        <end position="85"/>
    </location>
</feature>
<feature type="compositionally biased region" description="Polar residues" evidence="2">
    <location>
        <begin position="148"/>
        <end position="166"/>
    </location>
</feature>
<evidence type="ECO:0000259" key="3">
    <source>
        <dbReference type="PROSITE" id="PS50071"/>
    </source>
</evidence>
<gene>
    <name evidence="4" type="ORF">HGRIS_001874</name>
</gene>
<accession>A0ABR3JJ62</accession>
<proteinExistence type="predicted"/>